<feature type="signal peptide" evidence="16">
    <location>
        <begin position="1"/>
        <end position="30"/>
    </location>
</feature>
<gene>
    <name evidence="18" type="ORF">C2E21_2214</name>
</gene>
<dbReference type="EC" id="2.7.11.1" evidence="3"/>
<dbReference type="EMBL" id="LHPG02000004">
    <property type="protein sequence ID" value="PRW58873.1"/>
    <property type="molecule type" value="Genomic_DNA"/>
</dbReference>
<dbReference type="Pfam" id="PF06293">
    <property type="entry name" value="Kdo"/>
    <property type="match status" value="1"/>
</dbReference>
<dbReference type="PANTHER" id="PTHR12209:SF0">
    <property type="entry name" value="EKC_KEOPS COMPLEX SUBUNIT TP53RK"/>
    <property type="match status" value="1"/>
</dbReference>
<evidence type="ECO:0000259" key="17">
    <source>
        <dbReference type="PROSITE" id="PS50011"/>
    </source>
</evidence>
<dbReference type="PROSITE" id="PS00109">
    <property type="entry name" value="PROTEIN_KINASE_TYR"/>
    <property type="match status" value="1"/>
</dbReference>
<evidence type="ECO:0000256" key="12">
    <source>
        <dbReference type="ARBA" id="ARBA00023242"/>
    </source>
</evidence>
<dbReference type="GO" id="GO:0005634">
    <property type="term" value="C:nucleus"/>
    <property type="evidence" value="ECO:0007669"/>
    <property type="project" value="UniProtKB-SubCell"/>
</dbReference>
<evidence type="ECO:0000256" key="1">
    <source>
        <dbReference type="ARBA" id="ARBA00004123"/>
    </source>
</evidence>
<reference evidence="18 19" key="1">
    <citation type="journal article" date="2018" name="Plant J.">
        <title>Genome sequences of Chlorella sorokiniana UTEX 1602 and Micractinium conductrix SAG 241.80: implications to maltose excretion by a green alga.</title>
        <authorList>
            <person name="Arriola M.B."/>
            <person name="Velmurugan N."/>
            <person name="Zhang Y."/>
            <person name="Plunkett M.H."/>
            <person name="Hondzo H."/>
            <person name="Barney B.M."/>
        </authorList>
    </citation>
    <scope>NUCLEOTIDE SEQUENCE [LARGE SCALE GENOMIC DNA]</scope>
    <source>
        <strain evidence="19">UTEX 1602</strain>
    </source>
</reference>
<dbReference type="GO" id="GO:0005829">
    <property type="term" value="C:cytosol"/>
    <property type="evidence" value="ECO:0007669"/>
    <property type="project" value="TreeGrafter"/>
</dbReference>
<evidence type="ECO:0000313" key="18">
    <source>
        <dbReference type="EMBL" id="PRW58873.1"/>
    </source>
</evidence>
<keyword evidence="7" id="KW-0819">tRNA processing</keyword>
<evidence type="ECO:0000256" key="7">
    <source>
        <dbReference type="ARBA" id="ARBA00022694"/>
    </source>
</evidence>
<dbReference type="Gene3D" id="3.30.200.20">
    <property type="entry name" value="Phosphorylase Kinase, domain 1"/>
    <property type="match status" value="1"/>
</dbReference>
<evidence type="ECO:0000256" key="11">
    <source>
        <dbReference type="ARBA" id="ARBA00022840"/>
    </source>
</evidence>
<dbReference type="FunFam" id="1.10.510.10:FF:000323">
    <property type="entry name" value="TP53-regulating kinase, putative"/>
    <property type="match status" value="1"/>
</dbReference>
<comment type="subcellular location">
    <subcellularLocation>
        <location evidence="1">Nucleus</location>
    </subcellularLocation>
</comment>
<dbReference type="GO" id="GO:0000408">
    <property type="term" value="C:EKC/KEOPS complex"/>
    <property type="evidence" value="ECO:0007669"/>
    <property type="project" value="UniProtKB-ARBA"/>
</dbReference>
<dbReference type="OrthoDB" id="3399at2759"/>
<sequence>MAATATVAATAVAAAVGAAAVAAPPQATAAAPAEQQQQRQQQQQPVEFDSSRYTLHSQGAEARVWEGTFLSRPAIIKQRFSKKYRHPQLDGKLTASRLKSEVRSMLKARKLGVHTPVVYHVDHATSSIYMERVQGHSLKTLLHGGQLGGTGLEELLVSVGRTIAKLHDGGLVHGDLTTSNMMMRTEDRQLVLIDFGLAYNSTIPEDKGVDLYVLERAFASAHAEEGAAMFEKVLEAYRRASRQWSATLNRFAEVRMRGRKRAMVG</sequence>
<dbReference type="FunFam" id="3.30.200.20:FF:000201">
    <property type="entry name" value="TP53-regulating kinase isoform X1"/>
    <property type="match status" value="1"/>
</dbReference>
<feature type="compositionally biased region" description="Low complexity" evidence="15">
    <location>
        <begin position="23"/>
        <end position="45"/>
    </location>
</feature>
<feature type="domain" description="Protein kinase" evidence="17">
    <location>
        <begin position="50"/>
        <end position="265"/>
    </location>
</feature>
<keyword evidence="11" id="KW-0067">ATP-binding</keyword>
<feature type="region of interest" description="Disordered" evidence="15">
    <location>
        <begin position="23"/>
        <end position="48"/>
    </location>
</feature>
<evidence type="ECO:0000313" key="19">
    <source>
        <dbReference type="Proteomes" id="UP000239899"/>
    </source>
</evidence>
<keyword evidence="12" id="KW-0539">Nucleus</keyword>
<evidence type="ECO:0000256" key="4">
    <source>
        <dbReference type="ARBA" id="ARBA00022527"/>
    </source>
</evidence>
<dbReference type="STRING" id="3076.A0A2P6TXU3"/>
<comment type="catalytic activity">
    <reaction evidence="14">
        <text>L-seryl-[protein] + ATP = O-phospho-L-seryl-[protein] + ADP + H(+)</text>
        <dbReference type="Rhea" id="RHEA:17989"/>
        <dbReference type="Rhea" id="RHEA-COMP:9863"/>
        <dbReference type="Rhea" id="RHEA-COMP:11604"/>
        <dbReference type="ChEBI" id="CHEBI:15378"/>
        <dbReference type="ChEBI" id="CHEBI:29999"/>
        <dbReference type="ChEBI" id="CHEBI:30616"/>
        <dbReference type="ChEBI" id="CHEBI:83421"/>
        <dbReference type="ChEBI" id="CHEBI:456216"/>
        <dbReference type="EC" id="2.7.11.1"/>
    </reaction>
</comment>
<dbReference type="NCBIfam" id="TIGR03724">
    <property type="entry name" value="arch_bud32"/>
    <property type="match status" value="1"/>
</dbReference>
<keyword evidence="9" id="KW-0418">Kinase</keyword>
<comment type="catalytic activity">
    <reaction evidence="13">
        <text>L-threonyl-[protein] + ATP = O-phospho-L-threonyl-[protein] + ADP + H(+)</text>
        <dbReference type="Rhea" id="RHEA:46608"/>
        <dbReference type="Rhea" id="RHEA-COMP:11060"/>
        <dbReference type="Rhea" id="RHEA-COMP:11605"/>
        <dbReference type="ChEBI" id="CHEBI:15378"/>
        <dbReference type="ChEBI" id="CHEBI:30013"/>
        <dbReference type="ChEBI" id="CHEBI:30616"/>
        <dbReference type="ChEBI" id="CHEBI:61977"/>
        <dbReference type="ChEBI" id="CHEBI:456216"/>
        <dbReference type="EC" id="2.7.11.1"/>
    </reaction>
</comment>
<evidence type="ECO:0000256" key="13">
    <source>
        <dbReference type="ARBA" id="ARBA00047899"/>
    </source>
</evidence>
<evidence type="ECO:0000256" key="8">
    <source>
        <dbReference type="ARBA" id="ARBA00022741"/>
    </source>
</evidence>
<evidence type="ECO:0000256" key="15">
    <source>
        <dbReference type="SAM" id="MobiDB-lite"/>
    </source>
</evidence>
<keyword evidence="16" id="KW-0732">Signal</keyword>
<evidence type="ECO:0000256" key="2">
    <source>
        <dbReference type="ARBA" id="ARBA00010630"/>
    </source>
</evidence>
<evidence type="ECO:0000256" key="6">
    <source>
        <dbReference type="ARBA" id="ARBA00022679"/>
    </source>
</evidence>
<dbReference type="InterPro" id="IPR000719">
    <property type="entry name" value="Prot_kinase_dom"/>
</dbReference>
<keyword evidence="10" id="KW-0378">Hydrolase</keyword>
<comment type="caution">
    <text evidence="18">The sequence shown here is derived from an EMBL/GenBank/DDBJ whole genome shotgun (WGS) entry which is preliminary data.</text>
</comment>
<evidence type="ECO:0000256" key="9">
    <source>
        <dbReference type="ARBA" id="ARBA00022777"/>
    </source>
</evidence>
<accession>A0A2P6TXU3</accession>
<evidence type="ECO:0000256" key="14">
    <source>
        <dbReference type="ARBA" id="ARBA00048679"/>
    </source>
</evidence>
<dbReference type="SUPFAM" id="SSF56112">
    <property type="entry name" value="Protein kinase-like (PK-like)"/>
    <property type="match status" value="1"/>
</dbReference>
<dbReference type="AlphaFoldDB" id="A0A2P6TXU3"/>
<evidence type="ECO:0000256" key="10">
    <source>
        <dbReference type="ARBA" id="ARBA00022801"/>
    </source>
</evidence>
<evidence type="ECO:0000256" key="5">
    <source>
        <dbReference type="ARBA" id="ARBA00022553"/>
    </source>
</evidence>
<dbReference type="GO" id="GO:0005524">
    <property type="term" value="F:ATP binding"/>
    <property type="evidence" value="ECO:0007669"/>
    <property type="project" value="UniProtKB-KW"/>
</dbReference>
<keyword evidence="5" id="KW-0597">Phosphoprotein</keyword>
<feature type="chain" id="PRO_5015192422" description="non-specific serine/threonine protein kinase" evidence="16">
    <location>
        <begin position="31"/>
        <end position="265"/>
    </location>
</feature>
<keyword evidence="6" id="KW-0808">Transferase</keyword>
<dbReference type="Gene3D" id="1.10.510.10">
    <property type="entry name" value="Transferase(Phosphotransferase) domain 1"/>
    <property type="match status" value="1"/>
</dbReference>
<organism evidence="18 19">
    <name type="scientific">Chlorella sorokiniana</name>
    <name type="common">Freshwater green alga</name>
    <dbReference type="NCBI Taxonomy" id="3076"/>
    <lineage>
        <taxon>Eukaryota</taxon>
        <taxon>Viridiplantae</taxon>
        <taxon>Chlorophyta</taxon>
        <taxon>core chlorophytes</taxon>
        <taxon>Trebouxiophyceae</taxon>
        <taxon>Chlorellales</taxon>
        <taxon>Chlorellaceae</taxon>
        <taxon>Chlorella clade</taxon>
        <taxon>Chlorella</taxon>
    </lineage>
</organism>
<dbReference type="Proteomes" id="UP000239899">
    <property type="component" value="Unassembled WGS sequence"/>
</dbReference>
<dbReference type="InterPro" id="IPR022495">
    <property type="entry name" value="Bud32"/>
</dbReference>
<keyword evidence="19" id="KW-1185">Reference proteome</keyword>
<keyword evidence="4" id="KW-0723">Serine/threonine-protein kinase</keyword>
<dbReference type="GO" id="GO:0008033">
    <property type="term" value="P:tRNA processing"/>
    <property type="evidence" value="ECO:0007669"/>
    <property type="project" value="UniProtKB-KW"/>
</dbReference>
<dbReference type="PROSITE" id="PS50011">
    <property type="entry name" value="PROTEIN_KINASE_DOM"/>
    <property type="match status" value="1"/>
</dbReference>
<dbReference type="InterPro" id="IPR008266">
    <property type="entry name" value="Tyr_kinase_AS"/>
</dbReference>
<name>A0A2P6TXU3_CHLSO</name>
<proteinExistence type="inferred from homology"/>
<dbReference type="InterPro" id="IPR011009">
    <property type="entry name" value="Kinase-like_dom_sf"/>
</dbReference>
<protein>
    <recommendedName>
        <fullName evidence="3">non-specific serine/threonine protein kinase</fullName>
        <ecNumber evidence="3">2.7.11.1</ecNumber>
    </recommendedName>
</protein>
<dbReference type="GO" id="GO:0004674">
    <property type="term" value="F:protein serine/threonine kinase activity"/>
    <property type="evidence" value="ECO:0007669"/>
    <property type="project" value="UniProtKB-KW"/>
</dbReference>
<evidence type="ECO:0000256" key="16">
    <source>
        <dbReference type="SAM" id="SignalP"/>
    </source>
</evidence>
<keyword evidence="8" id="KW-0547">Nucleotide-binding</keyword>
<comment type="similarity">
    <text evidence="2">Belongs to the protein kinase superfamily. BUD32 family.</text>
</comment>
<evidence type="ECO:0000256" key="3">
    <source>
        <dbReference type="ARBA" id="ARBA00012513"/>
    </source>
</evidence>
<dbReference type="GO" id="GO:0016787">
    <property type="term" value="F:hydrolase activity"/>
    <property type="evidence" value="ECO:0007669"/>
    <property type="project" value="UniProtKB-KW"/>
</dbReference>
<dbReference type="GO" id="GO:0070525">
    <property type="term" value="P:tRNA threonylcarbamoyladenosine metabolic process"/>
    <property type="evidence" value="ECO:0007669"/>
    <property type="project" value="TreeGrafter"/>
</dbReference>
<dbReference type="PANTHER" id="PTHR12209">
    <property type="entry name" value="NON-SPECIFIC SERINE/THREONINE PROTEIN KINASE"/>
    <property type="match status" value="1"/>
</dbReference>